<dbReference type="Pfam" id="PF25030">
    <property type="entry name" value="M-HEAT_ATR"/>
    <property type="match status" value="1"/>
</dbReference>
<comment type="similarity">
    <text evidence="2">Belongs to the PI3/PI4-kinase family. ATM subfamily.</text>
</comment>
<evidence type="ECO:0000256" key="3">
    <source>
        <dbReference type="ARBA" id="ARBA00012513"/>
    </source>
</evidence>
<dbReference type="OrthoDB" id="381190at2759"/>
<dbReference type="PROSITE" id="PS51190">
    <property type="entry name" value="FATC"/>
    <property type="match status" value="1"/>
</dbReference>
<name>A0A1Y1UKG8_9TREE</name>
<keyword evidence="4" id="KW-0723">Serine/threonine-protein kinase</keyword>
<evidence type="ECO:0000256" key="5">
    <source>
        <dbReference type="ARBA" id="ARBA00022679"/>
    </source>
</evidence>
<dbReference type="Pfam" id="PF02260">
    <property type="entry name" value="FATC"/>
    <property type="match status" value="1"/>
</dbReference>
<keyword evidence="18" id="KW-1185">Reference proteome</keyword>
<dbReference type="InterPro" id="IPR012993">
    <property type="entry name" value="UME"/>
</dbReference>
<evidence type="ECO:0000256" key="1">
    <source>
        <dbReference type="ARBA" id="ARBA00004123"/>
    </source>
</evidence>
<dbReference type="Pfam" id="PF00454">
    <property type="entry name" value="PI3_PI4_kinase"/>
    <property type="match status" value="2"/>
</dbReference>
<evidence type="ECO:0000256" key="12">
    <source>
        <dbReference type="ARBA" id="ARBA00047899"/>
    </source>
</evidence>
<dbReference type="PROSITE" id="PS50290">
    <property type="entry name" value="PI3_4_KINASE_3"/>
    <property type="match status" value="1"/>
</dbReference>
<dbReference type="InterPro" id="IPR050517">
    <property type="entry name" value="DDR_Repair_Kinase"/>
</dbReference>
<dbReference type="EMBL" id="NBSH01000004">
    <property type="protein sequence ID" value="ORX38472.1"/>
    <property type="molecule type" value="Genomic_DNA"/>
</dbReference>
<accession>A0A1Y1UKG8</accession>
<comment type="catalytic activity">
    <reaction evidence="12">
        <text>L-threonyl-[protein] + ATP = O-phospho-L-threonyl-[protein] + ADP + H(+)</text>
        <dbReference type="Rhea" id="RHEA:46608"/>
        <dbReference type="Rhea" id="RHEA-COMP:11060"/>
        <dbReference type="Rhea" id="RHEA-COMP:11605"/>
        <dbReference type="ChEBI" id="CHEBI:15378"/>
        <dbReference type="ChEBI" id="CHEBI:30013"/>
        <dbReference type="ChEBI" id="CHEBI:30616"/>
        <dbReference type="ChEBI" id="CHEBI:61977"/>
        <dbReference type="ChEBI" id="CHEBI:456216"/>
        <dbReference type="EC" id="2.7.11.1"/>
    </reaction>
</comment>
<dbReference type="InterPro" id="IPR036940">
    <property type="entry name" value="PI3/4_kinase_cat_sf"/>
</dbReference>
<keyword evidence="7" id="KW-0227">DNA damage</keyword>
<dbReference type="InterPro" id="IPR003151">
    <property type="entry name" value="PIK-rel_kinase_FAT"/>
</dbReference>
<dbReference type="GO" id="GO:0000723">
    <property type="term" value="P:telomere maintenance"/>
    <property type="evidence" value="ECO:0007669"/>
    <property type="project" value="TreeGrafter"/>
</dbReference>
<dbReference type="PROSITE" id="PS00916">
    <property type="entry name" value="PI3_4_KINASE_2"/>
    <property type="match status" value="1"/>
</dbReference>
<evidence type="ECO:0000256" key="9">
    <source>
        <dbReference type="ARBA" id="ARBA00022840"/>
    </source>
</evidence>
<feature type="domain" description="FAT" evidence="15">
    <location>
        <begin position="746"/>
        <end position="1264"/>
    </location>
</feature>
<dbReference type="EC" id="2.7.11.1" evidence="3"/>
<dbReference type="FunCoup" id="A0A1Y1UKG8">
    <property type="interactions" value="521"/>
</dbReference>
<evidence type="ECO:0000256" key="2">
    <source>
        <dbReference type="ARBA" id="ARBA00010769"/>
    </source>
</evidence>
<dbReference type="Gene3D" id="1.25.10.10">
    <property type="entry name" value="Leucine-rich Repeat Variant"/>
    <property type="match status" value="1"/>
</dbReference>
<keyword evidence="8" id="KW-0418">Kinase</keyword>
<dbReference type="GO" id="GO:0005634">
    <property type="term" value="C:nucleus"/>
    <property type="evidence" value="ECO:0007669"/>
    <property type="project" value="UniProtKB-SubCell"/>
</dbReference>
<dbReference type="InterPro" id="IPR014009">
    <property type="entry name" value="PIK_FAT"/>
</dbReference>
<dbReference type="GO" id="GO:0005524">
    <property type="term" value="F:ATP binding"/>
    <property type="evidence" value="ECO:0007669"/>
    <property type="project" value="UniProtKB-KW"/>
</dbReference>
<evidence type="ECO:0000256" key="4">
    <source>
        <dbReference type="ARBA" id="ARBA00022527"/>
    </source>
</evidence>
<keyword evidence="9" id="KW-0067">ATP-binding</keyword>
<dbReference type="SMART" id="SM00146">
    <property type="entry name" value="PI3Kc"/>
    <property type="match status" value="1"/>
</dbReference>
<evidence type="ECO:0000256" key="7">
    <source>
        <dbReference type="ARBA" id="ARBA00022763"/>
    </source>
</evidence>
<dbReference type="Pfam" id="PF23593">
    <property type="entry name" value="HEAT_ATR"/>
    <property type="match status" value="1"/>
</dbReference>
<feature type="domain" description="PI3K/PI4K catalytic" evidence="14">
    <location>
        <begin position="1369"/>
        <end position="1650"/>
    </location>
</feature>
<dbReference type="Gene3D" id="3.30.1010.10">
    <property type="entry name" value="Phosphatidylinositol 3-kinase Catalytic Subunit, Chain A, domain 4"/>
    <property type="match status" value="1"/>
</dbReference>
<dbReference type="InterPro" id="IPR011990">
    <property type="entry name" value="TPR-like_helical_dom_sf"/>
</dbReference>
<keyword evidence="6" id="KW-0547">Nucleotide-binding</keyword>
<dbReference type="SMART" id="SM00802">
    <property type="entry name" value="UME"/>
    <property type="match status" value="1"/>
</dbReference>
<dbReference type="RefSeq" id="XP_021872394.1">
    <property type="nucleotide sequence ID" value="XM_022017432.1"/>
</dbReference>
<dbReference type="SUPFAM" id="SSF56112">
    <property type="entry name" value="Protein kinase-like (PK-like)"/>
    <property type="match status" value="1"/>
</dbReference>
<dbReference type="InterPro" id="IPR057564">
    <property type="entry name" value="HEAT_ATR"/>
</dbReference>
<dbReference type="PROSITE" id="PS51189">
    <property type="entry name" value="FAT"/>
    <property type="match status" value="1"/>
</dbReference>
<dbReference type="SUPFAM" id="SSF48371">
    <property type="entry name" value="ARM repeat"/>
    <property type="match status" value="1"/>
</dbReference>
<evidence type="ECO:0000256" key="6">
    <source>
        <dbReference type="ARBA" id="ARBA00022741"/>
    </source>
</evidence>
<dbReference type="InterPro" id="IPR056802">
    <property type="entry name" value="ATR-like_M-HEAT"/>
</dbReference>
<dbReference type="GO" id="GO:0004674">
    <property type="term" value="F:protein serine/threonine kinase activity"/>
    <property type="evidence" value="ECO:0007669"/>
    <property type="project" value="UniProtKB-KW"/>
</dbReference>
<dbReference type="CDD" id="cd00892">
    <property type="entry name" value="PIKKc_ATR"/>
    <property type="match status" value="1"/>
</dbReference>
<organism evidence="17 18">
    <name type="scientific">Kockovaella imperatae</name>
    <dbReference type="NCBI Taxonomy" id="4999"/>
    <lineage>
        <taxon>Eukaryota</taxon>
        <taxon>Fungi</taxon>
        <taxon>Dikarya</taxon>
        <taxon>Basidiomycota</taxon>
        <taxon>Agaricomycotina</taxon>
        <taxon>Tremellomycetes</taxon>
        <taxon>Tremellales</taxon>
        <taxon>Cuniculitremaceae</taxon>
        <taxon>Kockovaella</taxon>
    </lineage>
</organism>
<dbReference type="GO" id="GO:0005694">
    <property type="term" value="C:chromosome"/>
    <property type="evidence" value="ECO:0007669"/>
    <property type="project" value="TreeGrafter"/>
</dbReference>
<evidence type="ECO:0000259" key="15">
    <source>
        <dbReference type="PROSITE" id="PS51189"/>
    </source>
</evidence>
<dbReference type="SMART" id="SM01343">
    <property type="entry name" value="FATC"/>
    <property type="match status" value="1"/>
</dbReference>
<keyword evidence="5" id="KW-0808">Transferase</keyword>
<dbReference type="Proteomes" id="UP000193218">
    <property type="component" value="Unassembled WGS sequence"/>
</dbReference>
<dbReference type="Pfam" id="PF02259">
    <property type="entry name" value="FAT"/>
    <property type="match status" value="1"/>
</dbReference>
<comment type="caution">
    <text evidence="17">The sequence shown here is derived from an EMBL/GenBank/DDBJ whole genome shotgun (WGS) entry which is preliminary data.</text>
</comment>
<dbReference type="InterPro" id="IPR016024">
    <property type="entry name" value="ARM-type_fold"/>
</dbReference>
<evidence type="ECO:0000256" key="10">
    <source>
        <dbReference type="ARBA" id="ARBA00023204"/>
    </source>
</evidence>
<evidence type="ECO:0000256" key="11">
    <source>
        <dbReference type="ARBA" id="ARBA00023242"/>
    </source>
</evidence>
<dbReference type="GO" id="GO:0006281">
    <property type="term" value="P:DNA repair"/>
    <property type="evidence" value="ECO:0007669"/>
    <property type="project" value="UniProtKB-KW"/>
</dbReference>
<feature type="domain" description="FATC" evidence="16">
    <location>
        <begin position="1630"/>
        <end position="1662"/>
    </location>
</feature>
<dbReference type="PANTHER" id="PTHR11139">
    <property type="entry name" value="ATAXIA TELANGIECTASIA MUTATED ATM -RELATED"/>
    <property type="match status" value="1"/>
</dbReference>
<evidence type="ECO:0000313" key="17">
    <source>
        <dbReference type="EMBL" id="ORX38472.1"/>
    </source>
</evidence>
<comment type="catalytic activity">
    <reaction evidence="13">
        <text>L-seryl-[protein] + ATP = O-phospho-L-seryl-[protein] + ADP + H(+)</text>
        <dbReference type="Rhea" id="RHEA:17989"/>
        <dbReference type="Rhea" id="RHEA-COMP:9863"/>
        <dbReference type="Rhea" id="RHEA-COMP:11604"/>
        <dbReference type="ChEBI" id="CHEBI:15378"/>
        <dbReference type="ChEBI" id="CHEBI:29999"/>
        <dbReference type="ChEBI" id="CHEBI:30616"/>
        <dbReference type="ChEBI" id="CHEBI:83421"/>
        <dbReference type="ChEBI" id="CHEBI:456216"/>
        <dbReference type="EC" id="2.7.11.1"/>
    </reaction>
</comment>
<dbReference type="GO" id="GO:0000077">
    <property type="term" value="P:DNA damage checkpoint signaling"/>
    <property type="evidence" value="ECO:0007669"/>
    <property type="project" value="TreeGrafter"/>
</dbReference>
<evidence type="ECO:0000256" key="8">
    <source>
        <dbReference type="ARBA" id="ARBA00022777"/>
    </source>
</evidence>
<comment type="subcellular location">
    <subcellularLocation>
        <location evidence="1">Nucleus</location>
    </subcellularLocation>
</comment>
<dbReference type="Pfam" id="PF08064">
    <property type="entry name" value="UME"/>
    <property type="match status" value="1"/>
</dbReference>
<dbReference type="InterPro" id="IPR011989">
    <property type="entry name" value="ARM-like"/>
</dbReference>
<keyword evidence="10" id="KW-0234">DNA repair</keyword>
<dbReference type="PANTHER" id="PTHR11139:SF125">
    <property type="entry name" value="SERINE_THREONINE-PROTEIN KINASE MEC1"/>
    <property type="match status" value="1"/>
</dbReference>
<evidence type="ECO:0000259" key="16">
    <source>
        <dbReference type="PROSITE" id="PS51190"/>
    </source>
</evidence>
<dbReference type="InterPro" id="IPR018936">
    <property type="entry name" value="PI3/4_kinase_CS"/>
</dbReference>
<dbReference type="GeneID" id="33559241"/>
<keyword evidence="11" id="KW-0539">Nucleus</keyword>
<evidence type="ECO:0000259" key="14">
    <source>
        <dbReference type="PROSITE" id="PS50290"/>
    </source>
</evidence>
<dbReference type="InterPro" id="IPR000403">
    <property type="entry name" value="PI3/4_kinase_cat_dom"/>
</dbReference>
<dbReference type="Gene3D" id="1.10.1070.11">
    <property type="entry name" value="Phosphatidylinositol 3-/4-kinase, catalytic domain"/>
    <property type="match status" value="1"/>
</dbReference>
<dbReference type="SUPFAM" id="SSF48452">
    <property type="entry name" value="TPR-like"/>
    <property type="match status" value="1"/>
</dbReference>
<dbReference type="InParanoid" id="A0A1Y1UKG8"/>
<protein>
    <recommendedName>
        <fullName evidence="3">non-specific serine/threonine protein kinase</fullName>
        <ecNumber evidence="3">2.7.11.1</ecNumber>
    </recommendedName>
</protein>
<evidence type="ECO:0000313" key="18">
    <source>
        <dbReference type="Proteomes" id="UP000193218"/>
    </source>
</evidence>
<gene>
    <name evidence="17" type="ORF">BD324DRAFT_641616</name>
</gene>
<dbReference type="InterPro" id="IPR011009">
    <property type="entry name" value="Kinase-like_dom_sf"/>
</dbReference>
<reference evidence="17 18" key="1">
    <citation type="submission" date="2017-03" db="EMBL/GenBank/DDBJ databases">
        <title>Widespread Adenine N6-methylation of Active Genes in Fungi.</title>
        <authorList>
            <consortium name="DOE Joint Genome Institute"/>
            <person name="Mondo S.J."/>
            <person name="Dannebaum R.O."/>
            <person name="Kuo R.C."/>
            <person name="Louie K.B."/>
            <person name="Bewick A.J."/>
            <person name="Labutti K."/>
            <person name="Haridas S."/>
            <person name="Kuo A."/>
            <person name="Salamov A."/>
            <person name="Ahrendt S.R."/>
            <person name="Lau R."/>
            <person name="Bowen B.P."/>
            <person name="Lipzen A."/>
            <person name="Sullivan W."/>
            <person name="Andreopoulos W.B."/>
            <person name="Clum A."/>
            <person name="Lindquist E."/>
            <person name="Daum C."/>
            <person name="Northen T.R."/>
            <person name="Ramamoorthy G."/>
            <person name="Schmitz R.J."/>
            <person name="Gryganskyi A."/>
            <person name="Culley D."/>
            <person name="Magnuson J."/>
            <person name="James T.Y."/>
            <person name="O'Malley M.A."/>
            <person name="Stajich J.E."/>
            <person name="Spatafora J.W."/>
            <person name="Visel A."/>
            <person name="Grigoriev I.V."/>
        </authorList>
    </citation>
    <scope>NUCLEOTIDE SEQUENCE [LARGE SCALE GENOMIC DNA]</scope>
    <source>
        <strain evidence="17 18">NRRL Y-17943</strain>
    </source>
</reference>
<evidence type="ECO:0000256" key="13">
    <source>
        <dbReference type="ARBA" id="ARBA00048679"/>
    </source>
</evidence>
<proteinExistence type="inferred from homology"/>
<dbReference type="InterPro" id="IPR003152">
    <property type="entry name" value="FATC_dom"/>
</dbReference>
<dbReference type="STRING" id="4999.A0A1Y1UKG8"/>
<sequence>MGEQLTRTSSHKSIILTTLGSISRHARPNALGLILELLMRQLGSPSSPLRSLAYTNLLSICRHHSKSPMALISPYLEQVSIMLVASLSEAPDTLTEAASFLGQTRQNFIETTLHYTIPAMILARNRMCLEQMASTLPTGLGVTLLEYTAQILTKIFLCPSRTDQCLAFLVNLVSQLVHDTATTHIDAPSLITSCIVPLLVALVIELGDEEAEVSNSAAMGLRKVRDVYQVTHRSSSLDLGTFLKPHMLGVMTHLNETLHDVRGRKSAAYKRKLIRSLKTLIEMVGDSIASYSPQVSSIMASLQITLQTWLAFIRTLRYSDIGPFVGRTTATLVANWASFDPNDRGVAKDIVSEIADNAKHLSAYLDDIVGLDHIPELRSAGDKLTASRKGLGFAEQLAKLLERVRSKNIAVATTSIRELRDVLLDHPRDRSALAEGDAFHPLVASTMQTLLSTSSRDAEFMSFCDMAYECLGIVGALDPDRCVSNSDSGTMTIMSNFNDPEESVDFAIHLVRDLLVDAFRATNDTKLQGHLAFAIQELLQFCGFSPKLLQSGSSGGISLRTRTRWTNLPKDQHETLTPLLESRFTLTDGTMPTFSHPIYGSAPTYREWLQRWTLDLIGQVMQLPLDNRATRDSQTIFGVFRGVLKNQDAAVAHHILPHLVLNVLLSGGADAREQISQEINAVLQDQVSQSSAGSADKRTWSAQVVFDLMDHLSKWQRLQRIGEGRSEKHSTYRAVDAVLSTIEVELMANAALQSKAYARALRGFEQRITQLRRTRRANTDLQTYFEKLHLVYANLNEPDGMEGVSTFVIAPSLEHQIREHESTGRWTSAQSCWEVRLQQSPNDVTLHQGLLHCLRNLGHYDTLRTHIRGILSLHPEWSRSLATFEAEAACITGEWQTIRRLDLDAPPIARLLLALHDNRDLVSPLLEARRKVGISITSNSYPRMYDQVMDLHLLREVEIIKQADTNLSMSNTDANRRIKARDAMSILTRELGQRFETLAPSFQVREQVLSIRRAAFGLTKAPELRAELGTSWIQSSKIARKSGYEQTAYSAILQAQQAEAPYAFTEKAKLLRAQSGAWKALFELENMAQPILEAATGDDSAGEDYDRDRNLAKVLLLEARWAQESDRFEANLIVDRYKEAIKLAPKASHNLHTCHNYILALQHGVKYIFQTMPRMLTLWLDLGEHKDLKKHPEIATSLVKITAMIDRSRRELASYQYFTAYPQIVSRIGHPVKEVSVVLVKIMSMVLEHYPQQALWPTIGVMQSIRPERKTKCQAVLTRAQHRDHGVALMIQEALRLGSALLRLTEEGTDKRKELSLSLAAQFPYVRSAVPSRMMVPLQEALTCTLPSTSETVKSHNPFPDSPVEIRDIDDKIEVMPSLQRPKKLVLIGTDGKRYPFLCKPHDDLRKDARLMDLNGMINKLLKSASDSRRRRLYIRTYAVMPLNEECGLLQWVSNTKALKSILEQGYLRQGKRIYPSAWLASRLSYSRTLAVMSMIGYVLGLGDRHGENILFDSLTGDTVHVDLNCLFDKGKTFEIPEKVPFRLTQNMVDALGVTGVEGVFRKAAEIALAILRDNTDALMSVLEAFAHDPLVEWSSRSGRSKSDKDVGIIAEKNLKPIRAKLQGIMDGAVKTSVPNQVEALIKEATSPSNLGVMYLGWAAWL</sequence>